<name>L5KKT3_PTEAL</name>
<keyword evidence="1" id="KW-0689">Ribosomal protein</keyword>
<dbReference type="PANTHER" id="PTHR11593:SF11">
    <property type="entry name" value="LARGE RIBOSOMAL SUBUNIT PROTEIN UL22"/>
    <property type="match status" value="1"/>
</dbReference>
<protein>
    <submittedName>
        <fullName evidence="1">60S ribosomal protein L17</fullName>
    </submittedName>
</protein>
<evidence type="ECO:0000313" key="2">
    <source>
        <dbReference type="Proteomes" id="UP000010552"/>
    </source>
</evidence>
<dbReference type="Gene3D" id="3.90.470.10">
    <property type="entry name" value="Ribosomal protein L22/L17"/>
    <property type="match status" value="1"/>
</dbReference>
<accession>L5KKT3</accession>
<dbReference type="PANTHER" id="PTHR11593">
    <property type="entry name" value="60S RIBOSOMAL PROTEIN L17"/>
    <property type="match status" value="1"/>
</dbReference>
<organism evidence="1 2">
    <name type="scientific">Pteropus alecto</name>
    <name type="common">Black flying fox</name>
    <dbReference type="NCBI Taxonomy" id="9402"/>
    <lineage>
        <taxon>Eukaryota</taxon>
        <taxon>Metazoa</taxon>
        <taxon>Chordata</taxon>
        <taxon>Craniata</taxon>
        <taxon>Vertebrata</taxon>
        <taxon>Euteleostomi</taxon>
        <taxon>Mammalia</taxon>
        <taxon>Eutheria</taxon>
        <taxon>Laurasiatheria</taxon>
        <taxon>Chiroptera</taxon>
        <taxon>Yinpterochiroptera</taxon>
        <taxon>Pteropodoidea</taxon>
        <taxon>Pteropodidae</taxon>
        <taxon>Pteropodinae</taxon>
        <taxon>Pteropus</taxon>
    </lineage>
</organism>
<dbReference type="InParanoid" id="L5KKT3"/>
<dbReference type="GO" id="GO:0003735">
    <property type="term" value="F:structural constituent of ribosome"/>
    <property type="evidence" value="ECO:0007669"/>
    <property type="project" value="InterPro"/>
</dbReference>
<dbReference type="SUPFAM" id="SSF54843">
    <property type="entry name" value="Ribosomal protein L22"/>
    <property type="match status" value="1"/>
</dbReference>
<dbReference type="EMBL" id="KB030712">
    <property type="protein sequence ID" value="ELK11168.1"/>
    <property type="molecule type" value="Genomic_DNA"/>
</dbReference>
<dbReference type="GO" id="GO:0002181">
    <property type="term" value="P:cytoplasmic translation"/>
    <property type="evidence" value="ECO:0007669"/>
    <property type="project" value="TreeGrafter"/>
</dbReference>
<keyword evidence="2" id="KW-1185">Reference proteome</keyword>
<evidence type="ECO:0000313" key="1">
    <source>
        <dbReference type="EMBL" id="ELK11168.1"/>
    </source>
</evidence>
<dbReference type="InterPro" id="IPR005721">
    <property type="entry name" value="Ribosomal_uL22_euk/arc"/>
</dbReference>
<dbReference type="InterPro" id="IPR036394">
    <property type="entry name" value="Ribosomal_uL22_sf"/>
</dbReference>
<dbReference type="GO" id="GO:0022625">
    <property type="term" value="C:cytosolic large ribosomal subunit"/>
    <property type="evidence" value="ECO:0007669"/>
    <property type="project" value="TreeGrafter"/>
</dbReference>
<dbReference type="AlphaFoldDB" id="L5KKT3"/>
<reference evidence="2" key="1">
    <citation type="journal article" date="2013" name="Science">
        <title>Comparative analysis of bat genomes provides insight into the evolution of flight and immunity.</title>
        <authorList>
            <person name="Zhang G."/>
            <person name="Cowled C."/>
            <person name="Shi Z."/>
            <person name="Huang Z."/>
            <person name="Bishop-Lilly K.A."/>
            <person name="Fang X."/>
            <person name="Wynne J.W."/>
            <person name="Xiong Z."/>
            <person name="Baker M.L."/>
            <person name="Zhao W."/>
            <person name="Tachedjian M."/>
            <person name="Zhu Y."/>
            <person name="Zhou P."/>
            <person name="Jiang X."/>
            <person name="Ng J."/>
            <person name="Yang L."/>
            <person name="Wu L."/>
            <person name="Xiao J."/>
            <person name="Feng Y."/>
            <person name="Chen Y."/>
            <person name="Sun X."/>
            <person name="Zhang Y."/>
            <person name="Marsh G.A."/>
            <person name="Crameri G."/>
            <person name="Broder C.C."/>
            <person name="Frey K.G."/>
            <person name="Wang L.F."/>
            <person name="Wang J."/>
        </authorList>
    </citation>
    <scope>NUCLEOTIDE SEQUENCE [LARGE SCALE GENOMIC DNA]</scope>
</reference>
<dbReference type="Proteomes" id="UP000010552">
    <property type="component" value="Unassembled WGS sequence"/>
</dbReference>
<gene>
    <name evidence="1" type="ORF">PAL_GLEAN10001329</name>
</gene>
<proteinExistence type="predicted"/>
<sequence length="97" mass="11020">MVCYSLVPENLTKSRGSNLHDHFKNTCETAQATKDMHIQKATKYQKDVTSQKQCVPFRRYNGGVAPGITQVWQQVAHKIAAQIRENDTNSKMRLALD</sequence>
<keyword evidence="1" id="KW-0687">Ribonucleoprotein</keyword>
<dbReference type="STRING" id="9402.L5KKT3"/>